<dbReference type="SMART" id="SM00385">
    <property type="entry name" value="CYCLIN"/>
    <property type="match status" value="1"/>
</dbReference>
<gene>
    <name evidence="3" type="ORF">Gasu_10300</name>
</gene>
<dbReference type="RefSeq" id="XP_005708164.1">
    <property type="nucleotide sequence ID" value="XM_005708107.1"/>
</dbReference>
<dbReference type="SUPFAM" id="SSF47954">
    <property type="entry name" value="Cyclin-like"/>
    <property type="match status" value="2"/>
</dbReference>
<evidence type="ECO:0000256" key="1">
    <source>
        <dbReference type="RuleBase" id="RU000383"/>
    </source>
</evidence>
<dbReference type="eggNOG" id="KOG2496">
    <property type="taxonomic scope" value="Eukaryota"/>
</dbReference>
<feature type="domain" description="Cyclin-like" evidence="2">
    <location>
        <begin position="61"/>
        <end position="144"/>
    </location>
</feature>
<dbReference type="InterPro" id="IPR006671">
    <property type="entry name" value="Cyclin_N"/>
</dbReference>
<dbReference type="PANTHER" id="PTHR10026">
    <property type="entry name" value="CYCLIN"/>
    <property type="match status" value="1"/>
</dbReference>
<dbReference type="Proteomes" id="UP000030680">
    <property type="component" value="Unassembled WGS sequence"/>
</dbReference>
<name>M2Y719_GALSU</name>
<protein>
    <submittedName>
        <fullName evidence="3">Cyclin H</fullName>
    </submittedName>
</protein>
<dbReference type="CDD" id="cd20524">
    <property type="entry name" value="CYCLIN_CCNH_rpt1"/>
    <property type="match status" value="1"/>
</dbReference>
<dbReference type="InterPro" id="IPR013763">
    <property type="entry name" value="Cyclin-like_dom"/>
</dbReference>
<dbReference type="GO" id="GO:0016538">
    <property type="term" value="F:cyclin-dependent protein serine/threonine kinase regulator activity"/>
    <property type="evidence" value="ECO:0007669"/>
    <property type="project" value="InterPro"/>
</dbReference>
<dbReference type="Gramene" id="EME31644">
    <property type="protein sequence ID" value="EME31644"/>
    <property type="gene ID" value="Gasu_10300"/>
</dbReference>
<dbReference type="EMBL" id="KB454490">
    <property type="protein sequence ID" value="EME31644.1"/>
    <property type="molecule type" value="Genomic_DNA"/>
</dbReference>
<dbReference type="Gene3D" id="1.10.472.10">
    <property type="entry name" value="Cyclin-like"/>
    <property type="match status" value="2"/>
</dbReference>
<proteinExistence type="inferred from homology"/>
<evidence type="ECO:0000313" key="3">
    <source>
        <dbReference type="EMBL" id="EME31644.1"/>
    </source>
</evidence>
<sequence length="391" mass="45967">MAHFGTTTQAKYWLFTIKQVDEMRKNNNQEARERCKDRVSNGEIEPLTLEEESKLRRIYEIKIQKNAEKLGLPEAAQATAVTLFKRYFLRTSVMEADLSTIAITCLYLASKIEEYYIPFKEFAAVVETTLSVEQLLSFEMEVMQRLEFHISCYHPYLSFSAIWSLLEECHWNMEARNDLVDKKKLYSYARSLIHTSLLTDLMFFLSPGQIALGIISYAFAHFHISFPFELLLSLKSERNEEYTVDEENWLALWEQSVNEVKKEMSTCGGLDTWNISTETEARQLLKKLSFCRDPRVDPTSTEYLEMVKKRESDKEMKRLEKNRAFSEKRKREFAMITGIGEDTFQDSETMLKKDVDYLHTVNSSKELEEKNEQTILLVEDNKNKKRRRRGE</sequence>
<dbReference type="CDD" id="cd20525">
    <property type="entry name" value="CYCLIN_CCNH_rpt2"/>
    <property type="match status" value="1"/>
</dbReference>
<reference evidence="4" key="1">
    <citation type="journal article" date="2013" name="Science">
        <title>Gene transfer from bacteria and archaea facilitated evolution of an extremophilic eukaryote.</title>
        <authorList>
            <person name="Schonknecht G."/>
            <person name="Chen W.H."/>
            <person name="Ternes C.M."/>
            <person name="Barbier G.G."/>
            <person name="Shrestha R.P."/>
            <person name="Stanke M."/>
            <person name="Brautigam A."/>
            <person name="Baker B.J."/>
            <person name="Banfield J.F."/>
            <person name="Garavito R.M."/>
            <person name="Carr K."/>
            <person name="Wilkerson C."/>
            <person name="Rensing S.A."/>
            <person name="Gagneul D."/>
            <person name="Dickenson N.E."/>
            <person name="Oesterhelt C."/>
            <person name="Lercher M.J."/>
            <person name="Weber A.P."/>
        </authorList>
    </citation>
    <scope>NUCLEOTIDE SEQUENCE [LARGE SCALE GENOMIC DNA]</scope>
    <source>
        <strain evidence="4">074W</strain>
    </source>
</reference>
<dbReference type="KEGG" id="gsl:Gasu_10300"/>
<dbReference type="Pfam" id="PF00134">
    <property type="entry name" value="Cyclin_N"/>
    <property type="match status" value="1"/>
</dbReference>
<dbReference type="OrthoDB" id="3030at2759"/>
<dbReference type="InterPro" id="IPR043198">
    <property type="entry name" value="Cyclin/Ssn8"/>
</dbReference>
<accession>M2Y719</accession>
<organism evidence="3 4">
    <name type="scientific">Galdieria sulphuraria</name>
    <name type="common">Red alga</name>
    <dbReference type="NCBI Taxonomy" id="130081"/>
    <lineage>
        <taxon>Eukaryota</taxon>
        <taxon>Rhodophyta</taxon>
        <taxon>Bangiophyceae</taxon>
        <taxon>Galdieriales</taxon>
        <taxon>Galdieriaceae</taxon>
        <taxon>Galdieria</taxon>
    </lineage>
</organism>
<evidence type="ECO:0000313" key="4">
    <source>
        <dbReference type="Proteomes" id="UP000030680"/>
    </source>
</evidence>
<dbReference type="GO" id="GO:0006357">
    <property type="term" value="P:regulation of transcription by RNA polymerase II"/>
    <property type="evidence" value="ECO:0007669"/>
    <property type="project" value="InterPro"/>
</dbReference>
<comment type="similarity">
    <text evidence="1">Belongs to the cyclin family.</text>
</comment>
<keyword evidence="1" id="KW-0195">Cyclin</keyword>
<dbReference type="AlphaFoldDB" id="M2Y719"/>
<dbReference type="InterPro" id="IPR036915">
    <property type="entry name" value="Cyclin-like_sf"/>
</dbReference>
<dbReference type="GeneID" id="17090277"/>
<dbReference type="OMA" id="FAHFHIS"/>
<dbReference type="STRING" id="130081.M2Y719"/>
<keyword evidence="4" id="KW-1185">Reference proteome</keyword>
<evidence type="ECO:0000259" key="2">
    <source>
        <dbReference type="SMART" id="SM00385"/>
    </source>
</evidence>